<organism evidence="2 3">
    <name type="scientific">Lentinula aciculospora</name>
    <dbReference type="NCBI Taxonomy" id="153920"/>
    <lineage>
        <taxon>Eukaryota</taxon>
        <taxon>Fungi</taxon>
        <taxon>Dikarya</taxon>
        <taxon>Basidiomycota</taxon>
        <taxon>Agaricomycotina</taxon>
        <taxon>Agaricomycetes</taxon>
        <taxon>Agaricomycetidae</taxon>
        <taxon>Agaricales</taxon>
        <taxon>Marasmiineae</taxon>
        <taxon>Omphalotaceae</taxon>
        <taxon>Lentinula</taxon>
    </lineage>
</organism>
<feature type="compositionally biased region" description="Low complexity" evidence="1">
    <location>
        <begin position="82"/>
        <end position="103"/>
    </location>
</feature>
<dbReference type="EMBL" id="JAOTPV010000003">
    <property type="protein sequence ID" value="KAJ4485671.1"/>
    <property type="molecule type" value="Genomic_DNA"/>
</dbReference>
<dbReference type="AlphaFoldDB" id="A0A9W9DTU1"/>
<dbReference type="Proteomes" id="UP001150266">
    <property type="component" value="Unassembled WGS sequence"/>
</dbReference>
<feature type="compositionally biased region" description="Gly residues" evidence="1">
    <location>
        <begin position="150"/>
        <end position="159"/>
    </location>
</feature>
<name>A0A9W9DTU1_9AGAR</name>
<protein>
    <submittedName>
        <fullName evidence="2">Uncharacterized protein</fullName>
    </submittedName>
</protein>
<accession>A0A9W9DTU1</accession>
<gene>
    <name evidence="2" type="ORF">J3R30DRAFT_3441121</name>
</gene>
<evidence type="ECO:0000256" key="1">
    <source>
        <dbReference type="SAM" id="MobiDB-lite"/>
    </source>
</evidence>
<evidence type="ECO:0000313" key="3">
    <source>
        <dbReference type="Proteomes" id="UP001150266"/>
    </source>
</evidence>
<evidence type="ECO:0000313" key="2">
    <source>
        <dbReference type="EMBL" id="KAJ4485671.1"/>
    </source>
</evidence>
<comment type="caution">
    <text evidence="2">The sequence shown here is derived from an EMBL/GenBank/DDBJ whole genome shotgun (WGS) entry which is preliminary data.</text>
</comment>
<sequence length="184" mass="19463">MSNVGNKVKGAFNTVHGIGENVRATALGAVDTIAHDKEGEVKNDQIAQQGRFETERGMEQMSGRSRNMNAMANYDTTTADPTLSANSTANTTTDTTTNPATNSEYPQHHRDNEVYNDSQAQAVYNQENNAPSQPGYNAAGGAQPSRDTGYGAGQGGGSYGSSNNTVNSQNDAGNSQYDSGNPRY</sequence>
<dbReference type="OrthoDB" id="2590867at2759"/>
<feature type="region of interest" description="Disordered" evidence="1">
    <location>
        <begin position="127"/>
        <end position="184"/>
    </location>
</feature>
<feature type="compositionally biased region" description="Polar residues" evidence="1">
    <location>
        <begin position="163"/>
        <end position="184"/>
    </location>
</feature>
<proteinExistence type="predicted"/>
<reference evidence="2" key="1">
    <citation type="submission" date="2022-08" db="EMBL/GenBank/DDBJ databases">
        <title>A Global Phylogenomic Analysis of the Shiitake Genus Lentinula.</title>
        <authorList>
            <consortium name="DOE Joint Genome Institute"/>
            <person name="Sierra-Patev S."/>
            <person name="Min B."/>
            <person name="Naranjo-Ortiz M."/>
            <person name="Looney B."/>
            <person name="Konkel Z."/>
            <person name="Slot J.C."/>
            <person name="Sakamoto Y."/>
            <person name="Steenwyk J.L."/>
            <person name="Rokas A."/>
            <person name="Carro J."/>
            <person name="Camarero S."/>
            <person name="Ferreira P."/>
            <person name="Molpeceres G."/>
            <person name="Ruiz-Duenas F.J."/>
            <person name="Serrano A."/>
            <person name="Henrissat B."/>
            <person name="Drula E."/>
            <person name="Hughes K.W."/>
            <person name="Mata J.L."/>
            <person name="Ishikawa N.K."/>
            <person name="Vargas-Isla R."/>
            <person name="Ushijima S."/>
            <person name="Smith C.A."/>
            <person name="Ahrendt S."/>
            <person name="Andreopoulos W."/>
            <person name="He G."/>
            <person name="Labutti K."/>
            <person name="Lipzen A."/>
            <person name="Ng V."/>
            <person name="Riley R."/>
            <person name="Sandor L."/>
            <person name="Barry K."/>
            <person name="Martinez A.T."/>
            <person name="Xiao Y."/>
            <person name="Gibbons J.G."/>
            <person name="Terashima K."/>
            <person name="Grigoriev I.V."/>
            <person name="Hibbett D.S."/>
        </authorList>
    </citation>
    <scope>NUCLEOTIDE SEQUENCE</scope>
    <source>
        <strain evidence="2">JLM2183</strain>
    </source>
</reference>
<feature type="region of interest" description="Disordered" evidence="1">
    <location>
        <begin position="76"/>
        <end position="109"/>
    </location>
</feature>
<keyword evidence="3" id="KW-1185">Reference proteome</keyword>